<accession>A0ABX4BPE8</accession>
<keyword evidence="2" id="KW-1185">Reference proteome</keyword>
<sequence length="205" mass="22921">MKKITFVILFLSVIHFIQGQEKGKFRFGLDAGLVAGAAGGGGGTFVIEPKFNLKDNLNVGLRFEGAGMFKDLYYIDAERDNYNTTEMVSFSFLATSDYYYAIKKEGRGSFAPFVGGGLGIYKVSNVYYTAEQLDANNSHNTKASSVFGGMLRTGFEWRKFRLTAEYNFVPKTDLQDYYGNVIGEEKNSYFGLTIGFYLGGGKWRR</sequence>
<evidence type="ECO:0000313" key="2">
    <source>
        <dbReference type="Proteomes" id="UP000198382"/>
    </source>
</evidence>
<gene>
    <name evidence="1" type="ORF">B0A65_14590</name>
</gene>
<name>A0ABX4BPE8_FLAFR</name>
<dbReference type="Proteomes" id="UP000198382">
    <property type="component" value="Unassembled WGS sequence"/>
</dbReference>
<comment type="caution">
    <text evidence="1">The sequence shown here is derived from an EMBL/GenBank/DDBJ whole genome shotgun (WGS) entry which is preliminary data.</text>
</comment>
<protein>
    <recommendedName>
        <fullName evidence="3">Outer membrane protein beta-barrel domain-containing protein</fullName>
    </recommendedName>
</protein>
<organism evidence="1 2">
    <name type="scientific">Flavobacterium frigidimaris</name>
    <dbReference type="NCBI Taxonomy" id="262320"/>
    <lineage>
        <taxon>Bacteria</taxon>
        <taxon>Pseudomonadati</taxon>
        <taxon>Bacteroidota</taxon>
        <taxon>Flavobacteriia</taxon>
        <taxon>Flavobacteriales</taxon>
        <taxon>Flavobacteriaceae</taxon>
        <taxon>Flavobacterium</taxon>
    </lineage>
</organism>
<dbReference type="RefSeq" id="WP_074662837.1">
    <property type="nucleotide sequence ID" value="NZ_MUGV01000023.1"/>
</dbReference>
<reference evidence="1 2" key="1">
    <citation type="submission" date="2016-11" db="EMBL/GenBank/DDBJ databases">
        <title>Whole genomes of Flavobacteriaceae.</title>
        <authorList>
            <person name="Stine C."/>
            <person name="Li C."/>
            <person name="Tadesse D."/>
        </authorList>
    </citation>
    <scope>NUCLEOTIDE SEQUENCE [LARGE SCALE GENOMIC DNA]</scope>
    <source>
        <strain evidence="1 2">DSM 15937</strain>
    </source>
</reference>
<evidence type="ECO:0000313" key="1">
    <source>
        <dbReference type="EMBL" id="OXA78027.1"/>
    </source>
</evidence>
<dbReference type="EMBL" id="MUGV01000023">
    <property type="protein sequence ID" value="OXA78027.1"/>
    <property type="molecule type" value="Genomic_DNA"/>
</dbReference>
<dbReference type="Gene3D" id="2.40.160.20">
    <property type="match status" value="1"/>
</dbReference>
<proteinExistence type="predicted"/>
<evidence type="ECO:0008006" key="3">
    <source>
        <dbReference type="Google" id="ProtNLM"/>
    </source>
</evidence>